<keyword evidence="3" id="KW-1185">Reference proteome</keyword>
<name>A0A6A6J624_WESOR</name>
<dbReference type="EMBL" id="ML986531">
    <property type="protein sequence ID" value="KAF2271842.1"/>
    <property type="molecule type" value="Genomic_DNA"/>
</dbReference>
<proteinExistence type="predicted"/>
<dbReference type="GeneID" id="54547228"/>
<dbReference type="RefSeq" id="XP_033649381.1">
    <property type="nucleotide sequence ID" value="XM_033794053.1"/>
</dbReference>
<evidence type="ECO:0000313" key="3">
    <source>
        <dbReference type="Proteomes" id="UP000800097"/>
    </source>
</evidence>
<accession>A0A6A6J624</accession>
<dbReference type="Proteomes" id="UP000800097">
    <property type="component" value="Unassembled WGS sequence"/>
</dbReference>
<dbReference type="AlphaFoldDB" id="A0A6A6J624"/>
<keyword evidence="1" id="KW-1133">Transmembrane helix</keyword>
<gene>
    <name evidence="2" type="ORF">EI97DRAFT_240926</name>
</gene>
<feature type="transmembrane region" description="Helical" evidence="1">
    <location>
        <begin position="76"/>
        <end position="94"/>
    </location>
</feature>
<evidence type="ECO:0000256" key="1">
    <source>
        <dbReference type="SAM" id="Phobius"/>
    </source>
</evidence>
<keyword evidence="1" id="KW-0472">Membrane</keyword>
<keyword evidence="1" id="KW-0812">Transmembrane</keyword>
<protein>
    <submittedName>
        <fullName evidence="2">Uncharacterized protein</fullName>
    </submittedName>
</protein>
<organism evidence="2 3">
    <name type="scientific">Westerdykella ornata</name>
    <dbReference type="NCBI Taxonomy" id="318751"/>
    <lineage>
        <taxon>Eukaryota</taxon>
        <taxon>Fungi</taxon>
        <taxon>Dikarya</taxon>
        <taxon>Ascomycota</taxon>
        <taxon>Pezizomycotina</taxon>
        <taxon>Dothideomycetes</taxon>
        <taxon>Pleosporomycetidae</taxon>
        <taxon>Pleosporales</taxon>
        <taxon>Sporormiaceae</taxon>
        <taxon>Westerdykella</taxon>
    </lineage>
</organism>
<reference evidence="2" key="1">
    <citation type="journal article" date="2020" name="Stud. Mycol.">
        <title>101 Dothideomycetes genomes: a test case for predicting lifestyles and emergence of pathogens.</title>
        <authorList>
            <person name="Haridas S."/>
            <person name="Albert R."/>
            <person name="Binder M."/>
            <person name="Bloem J."/>
            <person name="Labutti K."/>
            <person name="Salamov A."/>
            <person name="Andreopoulos B."/>
            <person name="Baker S."/>
            <person name="Barry K."/>
            <person name="Bills G."/>
            <person name="Bluhm B."/>
            <person name="Cannon C."/>
            <person name="Castanera R."/>
            <person name="Culley D."/>
            <person name="Daum C."/>
            <person name="Ezra D."/>
            <person name="Gonzalez J."/>
            <person name="Henrissat B."/>
            <person name="Kuo A."/>
            <person name="Liang C."/>
            <person name="Lipzen A."/>
            <person name="Lutzoni F."/>
            <person name="Magnuson J."/>
            <person name="Mondo S."/>
            <person name="Nolan M."/>
            <person name="Ohm R."/>
            <person name="Pangilinan J."/>
            <person name="Park H.-J."/>
            <person name="Ramirez L."/>
            <person name="Alfaro M."/>
            <person name="Sun H."/>
            <person name="Tritt A."/>
            <person name="Yoshinaga Y."/>
            <person name="Zwiers L.-H."/>
            <person name="Turgeon B."/>
            <person name="Goodwin S."/>
            <person name="Spatafora J."/>
            <person name="Crous P."/>
            <person name="Grigoriev I."/>
        </authorList>
    </citation>
    <scope>NUCLEOTIDE SEQUENCE</scope>
    <source>
        <strain evidence="2">CBS 379.55</strain>
    </source>
</reference>
<evidence type="ECO:0000313" key="2">
    <source>
        <dbReference type="EMBL" id="KAF2271842.1"/>
    </source>
</evidence>
<sequence length="154" mass="16969">MPRSMAGDVVMIYDWFPFGMYFSNDTRFNFYPGAEVSLLSPGTTPSLCTVKRASKCSSLQSDTVGKLECGSNMMGGYFWVAMLGLVLVLGRIALGKRLRAGWWCKPWSLGGIDRHTLRTQYTVDGTILALTISGSYPSTPTLRTSVYLQVLCTV</sequence>